<dbReference type="GO" id="GO:0032259">
    <property type="term" value="P:methylation"/>
    <property type="evidence" value="ECO:0007669"/>
    <property type="project" value="UniProtKB-KW"/>
</dbReference>
<sequence>MPVTDAASVIAILGGATPATAGHVLEGDALDVVRSLPEACLDLVYMDPPFASGRTHKAPGRNGDGDEVRSFDDTWDDGLEGYLAWFTPILEAVHDRLKPSGSLYVHLDWRACHYVKVALDRIFGRACFLNHIVWLYGLGGSSPRYWPRKHDDILWYSRTPDGHYFEPVMVPATSQRMKGQHKKAPDYWDIPALNNMAAERVGYPTQKPEALLTR</sequence>
<reference evidence="5 6" key="1">
    <citation type="submission" date="2019-03" db="EMBL/GenBank/DDBJ databases">
        <title>Lake Tanganyika Metagenome-Assembled Genomes (MAGs).</title>
        <authorList>
            <person name="Tran P."/>
        </authorList>
    </citation>
    <scope>NUCLEOTIDE SEQUENCE [LARGE SCALE GENOMIC DNA]</scope>
    <source>
        <strain evidence="5">K_DeepCast_65m_m2_236</strain>
    </source>
</reference>
<organism evidence="5 6">
    <name type="scientific">Candidatus Tanganyikabacteria bacterium</name>
    <dbReference type="NCBI Taxonomy" id="2961651"/>
    <lineage>
        <taxon>Bacteria</taxon>
        <taxon>Bacillati</taxon>
        <taxon>Candidatus Sericytochromatia</taxon>
        <taxon>Candidatus Tanganyikabacteria</taxon>
    </lineage>
</organism>
<evidence type="ECO:0000256" key="2">
    <source>
        <dbReference type="ARBA" id="ARBA00022679"/>
    </source>
</evidence>
<dbReference type="GO" id="GO:0008170">
    <property type="term" value="F:N-methyltransferase activity"/>
    <property type="evidence" value="ECO:0007669"/>
    <property type="project" value="InterPro"/>
</dbReference>
<dbReference type="PRINTS" id="PR00506">
    <property type="entry name" value="D21N6MTFRASE"/>
</dbReference>
<dbReference type="Proteomes" id="UP000703893">
    <property type="component" value="Unassembled WGS sequence"/>
</dbReference>
<dbReference type="Gene3D" id="3.40.50.150">
    <property type="entry name" value="Vaccinia Virus protein VP39"/>
    <property type="match status" value="1"/>
</dbReference>
<dbReference type="Pfam" id="PF01555">
    <property type="entry name" value="N6_N4_Mtase"/>
    <property type="match status" value="1"/>
</dbReference>
<dbReference type="InterPro" id="IPR002941">
    <property type="entry name" value="DNA_methylase_N4/N6"/>
</dbReference>
<dbReference type="InterPro" id="IPR029063">
    <property type="entry name" value="SAM-dependent_MTases_sf"/>
</dbReference>
<proteinExistence type="predicted"/>
<evidence type="ECO:0000259" key="4">
    <source>
        <dbReference type="Pfam" id="PF01555"/>
    </source>
</evidence>
<dbReference type="GO" id="GO:0003677">
    <property type="term" value="F:DNA binding"/>
    <property type="evidence" value="ECO:0007669"/>
    <property type="project" value="InterPro"/>
</dbReference>
<dbReference type="InterPro" id="IPR002295">
    <property type="entry name" value="N4/N6-MTase_EcoPI_Mod-like"/>
</dbReference>
<accession>A0A937X855</accession>
<dbReference type="EMBL" id="VGJX01000549">
    <property type="protein sequence ID" value="MBM3275371.1"/>
    <property type="molecule type" value="Genomic_DNA"/>
</dbReference>
<evidence type="ECO:0000256" key="3">
    <source>
        <dbReference type="ARBA" id="ARBA00022691"/>
    </source>
</evidence>
<feature type="non-terminal residue" evidence="5">
    <location>
        <position position="214"/>
    </location>
</feature>
<comment type="caution">
    <text evidence="5">The sequence shown here is derived from an EMBL/GenBank/DDBJ whole genome shotgun (WGS) entry which is preliminary data.</text>
</comment>
<evidence type="ECO:0000256" key="1">
    <source>
        <dbReference type="ARBA" id="ARBA00022603"/>
    </source>
</evidence>
<feature type="domain" description="DNA methylase N-4/N-6" evidence="4">
    <location>
        <begin position="42"/>
        <end position="214"/>
    </location>
</feature>
<evidence type="ECO:0000313" key="6">
    <source>
        <dbReference type="Proteomes" id="UP000703893"/>
    </source>
</evidence>
<dbReference type="AlphaFoldDB" id="A0A937X855"/>
<keyword evidence="3" id="KW-0949">S-adenosyl-L-methionine</keyword>
<keyword evidence="1" id="KW-0489">Methyltransferase</keyword>
<dbReference type="SUPFAM" id="SSF53335">
    <property type="entry name" value="S-adenosyl-L-methionine-dependent methyltransferases"/>
    <property type="match status" value="1"/>
</dbReference>
<gene>
    <name evidence="5" type="ORF">FJZ00_09470</name>
</gene>
<keyword evidence="2" id="KW-0808">Transferase</keyword>
<evidence type="ECO:0000313" key="5">
    <source>
        <dbReference type="EMBL" id="MBM3275371.1"/>
    </source>
</evidence>
<name>A0A937X855_9BACT</name>
<protein>
    <submittedName>
        <fullName evidence="5">Site-specific DNA-methyltransferase</fullName>
    </submittedName>
</protein>